<accession>A0A178V1Q2</accession>
<dbReference type="GO" id="GO:0031640">
    <property type="term" value="P:killing of cells of another organism"/>
    <property type="evidence" value="ECO:0007669"/>
    <property type="project" value="UniProtKB-KW"/>
</dbReference>
<keyword evidence="6 9" id="KW-0732">Signal</keyword>
<dbReference type="SMR" id="A0A178V1Q2"/>
<evidence type="ECO:0000313" key="12">
    <source>
        <dbReference type="EMBL" id="VYS64681.1"/>
    </source>
</evidence>
<dbReference type="PANTHER" id="PTHR34450">
    <property type="entry name" value="DEFENSIN-LIKE PROTEIN 245-RELATED"/>
    <property type="match status" value="1"/>
</dbReference>
<evidence type="ECO:0000313" key="13">
    <source>
        <dbReference type="Proteomes" id="UP000078284"/>
    </source>
</evidence>
<organism evidence="11 13">
    <name type="scientific">Arabidopsis thaliana</name>
    <name type="common">Mouse-ear cress</name>
    <dbReference type="NCBI Taxonomy" id="3702"/>
    <lineage>
        <taxon>Eukaryota</taxon>
        <taxon>Viridiplantae</taxon>
        <taxon>Streptophyta</taxon>
        <taxon>Embryophyta</taxon>
        <taxon>Tracheophyta</taxon>
        <taxon>Spermatophyta</taxon>
        <taxon>Magnoliopsida</taxon>
        <taxon>eudicotyledons</taxon>
        <taxon>Gunneridae</taxon>
        <taxon>Pentapetalae</taxon>
        <taxon>rosids</taxon>
        <taxon>malvids</taxon>
        <taxon>Brassicales</taxon>
        <taxon>Brassicaceae</taxon>
        <taxon>Camelineae</taxon>
        <taxon>Arabidopsis</taxon>
    </lineage>
</organism>
<dbReference type="ExpressionAtlas" id="A0A178V1Q2">
    <property type="expression patterns" value="baseline"/>
</dbReference>
<evidence type="ECO:0000256" key="6">
    <source>
        <dbReference type="ARBA" id="ARBA00022729"/>
    </source>
</evidence>
<keyword evidence="4" id="KW-0929">Antimicrobial</keyword>
<protein>
    <submittedName>
        <fullName evidence="11">SCRL25</fullName>
    </submittedName>
</protein>
<evidence type="ECO:0000313" key="15">
    <source>
        <dbReference type="Proteomes" id="UP000434276"/>
    </source>
</evidence>
<feature type="chain" id="PRO_5038293464" evidence="9">
    <location>
        <begin position="27"/>
        <end position="87"/>
    </location>
</feature>
<gene>
    <name evidence="11" type="ordered locus">AXX17_At4g37520</name>
    <name evidence="12" type="ORF">AN1_LOCUS20092</name>
    <name evidence="10" type="ORF">C24_LOCUS19987</name>
</gene>
<dbReference type="EMBL" id="CACSHJ010000095">
    <property type="protein sequence ID" value="CAA0397279.1"/>
    <property type="molecule type" value="Genomic_DNA"/>
</dbReference>
<evidence type="ECO:0000256" key="3">
    <source>
        <dbReference type="ARBA" id="ARBA00022525"/>
    </source>
</evidence>
<dbReference type="InterPro" id="IPR010682">
    <property type="entry name" value="SCRL"/>
</dbReference>
<proteinExistence type="inferred from homology"/>
<reference evidence="10 15" key="3">
    <citation type="submission" date="2019-12" db="EMBL/GenBank/DDBJ databases">
        <authorList>
            <person name="Jiao W.-B."/>
            <person name="Schneeberger K."/>
        </authorList>
    </citation>
    <scope>NUCLEOTIDE SEQUENCE [LARGE SCALE GENOMIC DNA]</scope>
    <source>
        <strain evidence="14">cv. An-1</strain>
        <strain evidence="15">cv. C24</strain>
    </source>
</reference>
<keyword evidence="7" id="KW-0611">Plant defense</keyword>
<comment type="subcellular location">
    <subcellularLocation>
        <location evidence="1">Secreted</location>
    </subcellularLocation>
</comment>
<evidence type="ECO:0000256" key="4">
    <source>
        <dbReference type="ARBA" id="ARBA00022529"/>
    </source>
</evidence>
<dbReference type="OrthoDB" id="1090030at2759"/>
<keyword evidence="8" id="KW-1015">Disulfide bond</keyword>
<dbReference type="Pfam" id="PF06876">
    <property type="entry name" value="SCRL"/>
    <property type="match status" value="1"/>
</dbReference>
<evidence type="ECO:0000256" key="8">
    <source>
        <dbReference type="ARBA" id="ARBA00023157"/>
    </source>
</evidence>
<dbReference type="Proteomes" id="UP000426265">
    <property type="component" value="Unassembled WGS sequence"/>
</dbReference>
<dbReference type="EMBL" id="CACRSJ010000109">
    <property type="protein sequence ID" value="VYS64681.1"/>
    <property type="molecule type" value="Genomic_DNA"/>
</dbReference>
<evidence type="ECO:0000256" key="9">
    <source>
        <dbReference type="SAM" id="SignalP"/>
    </source>
</evidence>
<keyword evidence="3" id="KW-0964">Secreted</keyword>
<dbReference type="EMBL" id="LUHQ01000004">
    <property type="protein sequence ID" value="OAO99775.1"/>
    <property type="molecule type" value="Genomic_DNA"/>
</dbReference>
<reference evidence="13" key="1">
    <citation type="journal article" date="2016" name="Proc. Natl. Acad. Sci. U.S.A.">
        <title>Chromosome-level assembly of Arabidopsis thaliana Ler reveals the extent of translocation and inversion polymorphisms.</title>
        <authorList>
            <person name="Zapata L."/>
            <person name="Ding J."/>
            <person name="Willing E.M."/>
            <person name="Hartwig B."/>
            <person name="Bezdan D."/>
            <person name="Jiao W.B."/>
            <person name="Patel V."/>
            <person name="Velikkakam James G."/>
            <person name="Koornneef M."/>
            <person name="Ossowski S."/>
            <person name="Schneeberger K."/>
        </authorList>
    </citation>
    <scope>NUCLEOTIDE SEQUENCE [LARGE SCALE GENOMIC DNA]</scope>
    <source>
        <strain evidence="13">cv. Landsberg erecta</strain>
    </source>
</reference>
<reference evidence="11" key="2">
    <citation type="submission" date="2016-03" db="EMBL/GenBank/DDBJ databases">
        <title>Full-length assembly of Arabidopsis thaliana Ler reveals the complement of translocations and inversions.</title>
        <authorList>
            <person name="Zapata L."/>
            <person name="Schneeberger K."/>
            <person name="Ossowski S."/>
        </authorList>
    </citation>
    <scope>NUCLEOTIDE SEQUENCE [LARGE SCALE GENOMIC DNA]</scope>
    <source>
        <tissue evidence="11">Leaf</tissue>
    </source>
</reference>
<dbReference type="GO" id="GO:0007165">
    <property type="term" value="P:signal transduction"/>
    <property type="evidence" value="ECO:0007669"/>
    <property type="project" value="InterPro"/>
</dbReference>
<name>A0A178V1Q2_ARATH</name>
<evidence type="ECO:0000256" key="1">
    <source>
        <dbReference type="ARBA" id="ARBA00004613"/>
    </source>
</evidence>
<comment type="similarity">
    <text evidence="2">Belongs to the DEFL family.</text>
</comment>
<keyword evidence="5" id="KW-0295">Fungicide</keyword>
<dbReference type="OMA" id="TCQRIED"/>
<dbReference type="KEGG" id="ath:AT4G32714"/>
<dbReference type="GO" id="GO:0005576">
    <property type="term" value="C:extracellular region"/>
    <property type="evidence" value="ECO:0007669"/>
    <property type="project" value="UniProtKB-SubCell"/>
</dbReference>
<dbReference type="PANTHER" id="PTHR34450:SF6">
    <property type="entry name" value="DEFENSIN-LIKE PROTEIN 241-RELATED"/>
    <property type="match status" value="1"/>
</dbReference>
<dbReference type="GO" id="GO:0050832">
    <property type="term" value="P:defense response to fungus"/>
    <property type="evidence" value="ECO:0007669"/>
    <property type="project" value="UniProtKB-KW"/>
</dbReference>
<evidence type="ECO:0000256" key="2">
    <source>
        <dbReference type="ARBA" id="ARBA00006722"/>
    </source>
</evidence>
<evidence type="ECO:0000256" key="5">
    <source>
        <dbReference type="ARBA" id="ARBA00022577"/>
    </source>
</evidence>
<evidence type="ECO:0000313" key="10">
    <source>
        <dbReference type="EMBL" id="CAA0397279.1"/>
    </source>
</evidence>
<dbReference type="AlphaFoldDB" id="A0A178V1Q2"/>
<evidence type="ECO:0000256" key="7">
    <source>
        <dbReference type="ARBA" id="ARBA00022821"/>
    </source>
</evidence>
<evidence type="ECO:0000313" key="11">
    <source>
        <dbReference type="EMBL" id="OAO99775.1"/>
    </source>
</evidence>
<accession>A0A5S9XY10</accession>
<sequence length="87" mass="10132">MKFATCFLVSYVLVFLVLSVCKEVEAKELCNRIEDIDGNCDFEGEKGCLKFMTNKYKKERHVSCTCTNLYMLHKTKRFCDCKHRCSG</sequence>
<dbReference type="Proteomes" id="UP000434276">
    <property type="component" value="Unassembled WGS sequence"/>
</dbReference>
<feature type="signal peptide" evidence="9">
    <location>
        <begin position="1"/>
        <end position="26"/>
    </location>
</feature>
<evidence type="ECO:0000313" key="14">
    <source>
        <dbReference type="Proteomes" id="UP000426265"/>
    </source>
</evidence>
<dbReference type="Proteomes" id="UP000078284">
    <property type="component" value="Chromosome 4"/>
</dbReference>